<feature type="non-terminal residue" evidence="7">
    <location>
        <position position="673"/>
    </location>
</feature>
<evidence type="ECO:0000259" key="6">
    <source>
        <dbReference type="PROSITE" id="PS50850"/>
    </source>
</evidence>
<dbReference type="InterPro" id="IPR020846">
    <property type="entry name" value="MFS_dom"/>
</dbReference>
<dbReference type="SUPFAM" id="SSF103473">
    <property type="entry name" value="MFS general substrate transporter"/>
    <property type="match status" value="2"/>
</dbReference>
<dbReference type="PROSITE" id="PS00217">
    <property type="entry name" value="SUGAR_TRANSPORT_2"/>
    <property type="match status" value="1"/>
</dbReference>
<feature type="domain" description="Major facilitator superfamily (MFS) profile" evidence="6">
    <location>
        <begin position="1"/>
        <end position="658"/>
    </location>
</feature>
<feature type="transmembrane region" description="Helical" evidence="5">
    <location>
        <begin position="630"/>
        <end position="654"/>
    </location>
</feature>
<evidence type="ECO:0000256" key="2">
    <source>
        <dbReference type="ARBA" id="ARBA00022692"/>
    </source>
</evidence>
<feature type="transmembrane region" description="Helical" evidence="5">
    <location>
        <begin position="467"/>
        <end position="493"/>
    </location>
</feature>
<dbReference type="OrthoDB" id="8120565at2759"/>
<dbReference type="GO" id="GO:0016020">
    <property type="term" value="C:membrane"/>
    <property type="evidence" value="ECO:0007669"/>
    <property type="project" value="UniProtKB-SubCell"/>
</dbReference>
<gene>
    <name evidence="7" type="ORF">BINO364_LOCUS7364</name>
</gene>
<dbReference type="AlphaFoldDB" id="A0A8J9YCC4"/>
<feature type="transmembrane region" description="Helical" evidence="5">
    <location>
        <begin position="223"/>
        <end position="245"/>
    </location>
</feature>
<feature type="transmembrane region" description="Helical" evidence="5">
    <location>
        <begin position="115"/>
        <end position="138"/>
    </location>
</feature>
<feature type="transmembrane region" description="Helical" evidence="5">
    <location>
        <begin position="391"/>
        <end position="416"/>
    </location>
</feature>
<keyword evidence="8" id="KW-1185">Reference proteome</keyword>
<evidence type="ECO:0000313" key="8">
    <source>
        <dbReference type="Proteomes" id="UP000838878"/>
    </source>
</evidence>
<dbReference type="Proteomes" id="UP000838878">
    <property type="component" value="Chromosome 2"/>
</dbReference>
<keyword evidence="2 5" id="KW-0812">Transmembrane</keyword>
<dbReference type="PANTHER" id="PTHR48021">
    <property type="match status" value="1"/>
</dbReference>
<organism evidence="7 8">
    <name type="scientific">Brenthis ino</name>
    <name type="common">lesser marbled fritillary</name>
    <dbReference type="NCBI Taxonomy" id="405034"/>
    <lineage>
        <taxon>Eukaryota</taxon>
        <taxon>Metazoa</taxon>
        <taxon>Ecdysozoa</taxon>
        <taxon>Arthropoda</taxon>
        <taxon>Hexapoda</taxon>
        <taxon>Insecta</taxon>
        <taxon>Pterygota</taxon>
        <taxon>Neoptera</taxon>
        <taxon>Endopterygota</taxon>
        <taxon>Lepidoptera</taxon>
        <taxon>Glossata</taxon>
        <taxon>Ditrysia</taxon>
        <taxon>Papilionoidea</taxon>
        <taxon>Nymphalidae</taxon>
        <taxon>Heliconiinae</taxon>
        <taxon>Argynnini</taxon>
        <taxon>Brenthis</taxon>
    </lineage>
</organism>
<comment type="subcellular location">
    <subcellularLocation>
        <location evidence="1">Membrane</location>
        <topology evidence="1">Multi-pass membrane protein</topology>
    </subcellularLocation>
</comment>
<feature type="transmembrane region" description="Helical" evidence="5">
    <location>
        <begin position="505"/>
        <end position="526"/>
    </location>
</feature>
<dbReference type="Pfam" id="PF00083">
    <property type="entry name" value="Sugar_tr"/>
    <property type="match status" value="2"/>
</dbReference>
<evidence type="ECO:0000313" key="7">
    <source>
        <dbReference type="EMBL" id="CAH0721245.1"/>
    </source>
</evidence>
<evidence type="ECO:0000256" key="5">
    <source>
        <dbReference type="SAM" id="Phobius"/>
    </source>
</evidence>
<reference evidence="7" key="1">
    <citation type="submission" date="2021-12" db="EMBL/GenBank/DDBJ databases">
        <authorList>
            <person name="Martin H S."/>
        </authorList>
    </citation>
    <scope>NUCLEOTIDE SEQUENCE</scope>
</reference>
<name>A0A8J9YCC4_9NEOP</name>
<evidence type="ECO:0000256" key="3">
    <source>
        <dbReference type="ARBA" id="ARBA00022989"/>
    </source>
</evidence>
<feature type="transmembrane region" description="Helical" evidence="5">
    <location>
        <begin position="325"/>
        <end position="347"/>
    </location>
</feature>
<proteinExistence type="predicted"/>
<protein>
    <recommendedName>
        <fullName evidence="6">Major facilitator superfamily (MFS) profile domain-containing protein</fullName>
    </recommendedName>
</protein>
<sequence>MGWSAPIIPMLQDPKQSPLPTVITDLEMSWIGSLLYVGAIIGPYIPSYLSNIIGRKPCLYLGGFVHLIAIILIVLTKNLATVYAVRIISGLGMGMVTVSNLVYVGEIASTNIRGIFLTSVGIVGISGTLFASIVGSAVSYRSTGYIALIINITYNICIIFIPESPVYYAIRGNEMEAKNTLRLLGRVDDLDNVFESVKGISPTEGYSWKAWIKIFTVKANRHSLFITLSLFTLQQLSGVATVLFFTTTIFESAGSSVPPYLATIIISVTRFLASLIAPFFVERAGRRMLLLVSTAFCALSLSVLGTFRNYARYVSRRNVSRQCKEYWFCCIYYSFLVVYLGQIMLGYTLSWSGPIIPKLQNLEESPLPYLLTETQLSLVGSLAYAGPIPAYIGVALSILFTVAVLSIPESPLFFVLKDKEDKAINNLLKLGRMDERDKLLDTKKEFKSTNDKMDWIELFKLRTNKKALFAVIILNTLQQFSGGLAILFFSASIFEMAGSMINSNISMIAIGCIQLIGSILSPILISRTGTKKLLLISTFVCSVTMFFMGLYFYLQYLEVSGISQVQWIPLAIFTIHFIGYECGFGILPLTLIGEMFTINVRSKGSAVVLSIAWVFGFLISTAFGSVVKFLGAYVMFWFFSLSCVCAFVFTIFCIPETKGKSLLEIQQFLGKKI</sequence>
<accession>A0A8J9YCC4</accession>
<dbReference type="InterPro" id="IPR005828">
    <property type="entry name" value="MFS_sugar_transport-like"/>
</dbReference>
<keyword evidence="3 5" id="KW-1133">Transmembrane helix</keyword>
<dbReference type="Gene3D" id="1.20.1250.20">
    <property type="entry name" value="MFS general substrate transporter like domains"/>
    <property type="match status" value="2"/>
</dbReference>
<dbReference type="InterPro" id="IPR036259">
    <property type="entry name" value="MFS_trans_sf"/>
</dbReference>
<feature type="transmembrane region" description="Helical" evidence="5">
    <location>
        <begin position="28"/>
        <end position="46"/>
    </location>
</feature>
<feature type="transmembrane region" description="Helical" evidence="5">
    <location>
        <begin position="144"/>
        <end position="161"/>
    </location>
</feature>
<dbReference type="GO" id="GO:0022857">
    <property type="term" value="F:transmembrane transporter activity"/>
    <property type="evidence" value="ECO:0007669"/>
    <property type="project" value="InterPro"/>
</dbReference>
<feature type="transmembrane region" description="Helical" evidence="5">
    <location>
        <begin position="533"/>
        <end position="554"/>
    </location>
</feature>
<dbReference type="EMBL" id="OV170222">
    <property type="protein sequence ID" value="CAH0721245.1"/>
    <property type="molecule type" value="Genomic_DNA"/>
</dbReference>
<feature type="transmembrane region" description="Helical" evidence="5">
    <location>
        <begin position="82"/>
        <end position="103"/>
    </location>
</feature>
<dbReference type="PROSITE" id="PS50850">
    <property type="entry name" value="MFS"/>
    <property type="match status" value="1"/>
</dbReference>
<dbReference type="InterPro" id="IPR050549">
    <property type="entry name" value="MFS_Trehalose_Transporter"/>
</dbReference>
<dbReference type="PANTHER" id="PTHR48021:SF1">
    <property type="entry name" value="GH07001P-RELATED"/>
    <property type="match status" value="1"/>
</dbReference>
<feature type="transmembrane region" description="Helical" evidence="5">
    <location>
        <begin position="257"/>
        <end position="281"/>
    </location>
</feature>
<dbReference type="InterPro" id="IPR005829">
    <property type="entry name" value="Sugar_transporter_CS"/>
</dbReference>
<feature type="transmembrane region" description="Helical" evidence="5">
    <location>
        <begin position="604"/>
        <end position="624"/>
    </location>
</feature>
<keyword evidence="4 5" id="KW-0472">Membrane</keyword>
<evidence type="ECO:0000256" key="1">
    <source>
        <dbReference type="ARBA" id="ARBA00004141"/>
    </source>
</evidence>
<evidence type="ECO:0000256" key="4">
    <source>
        <dbReference type="ARBA" id="ARBA00023136"/>
    </source>
</evidence>
<feature type="transmembrane region" description="Helical" evidence="5">
    <location>
        <begin position="566"/>
        <end position="592"/>
    </location>
</feature>
<feature type="transmembrane region" description="Helical" evidence="5">
    <location>
        <begin position="58"/>
        <end position="76"/>
    </location>
</feature>